<dbReference type="Pfam" id="PF02899">
    <property type="entry name" value="Phage_int_SAM_1"/>
    <property type="match status" value="1"/>
</dbReference>
<dbReference type="Gene3D" id="1.10.150.130">
    <property type="match status" value="1"/>
</dbReference>
<dbReference type="PROSITE" id="PS51900">
    <property type="entry name" value="CB"/>
    <property type="match status" value="1"/>
</dbReference>
<gene>
    <name evidence="3" type="ORF">LCGC14_2425570</name>
</gene>
<keyword evidence="1" id="KW-0238">DNA-binding</keyword>
<dbReference type="GO" id="GO:0015074">
    <property type="term" value="P:DNA integration"/>
    <property type="evidence" value="ECO:0007669"/>
    <property type="project" value="InterPro"/>
</dbReference>
<dbReference type="InterPro" id="IPR004107">
    <property type="entry name" value="Integrase_SAM-like_N"/>
</dbReference>
<comment type="caution">
    <text evidence="3">The sequence shown here is derived from an EMBL/GenBank/DDBJ whole genome shotgun (WGS) entry which is preliminary data.</text>
</comment>
<evidence type="ECO:0000313" key="3">
    <source>
        <dbReference type="EMBL" id="KKL23418.1"/>
    </source>
</evidence>
<evidence type="ECO:0000259" key="2">
    <source>
        <dbReference type="PROSITE" id="PS51900"/>
    </source>
</evidence>
<dbReference type="AlphaFoldDB" id="A0A0F9EHJ4"/>
<evidence type="ECO:0000256" key="1">
    <source>
        <dbReference type="ARBA" id="ARBA00023125"/>
    </source>
</evidence>
<proteinExistence type="predicted"/>
<reference evidence="3" key="1">
    <citation type="journal article" date="2015" name="Nature">
        <title>Complex archaea that bridge the gap between prokaryotes and eukaryotes.</title>
        <authorList>
            <person name="Spang A."/>
            <person name="Saw J.H."/>
            <person name="Jorgensen S.L."/>
            <person name="Zaremba-Niedzwiedzka K."/>
            <person name="Martijn J."/>
            <person name="Lind A.E."/>
            <person name="van Eijk R."/>
            <person name="Schleper C."/>
            <person name="Guy L."/>
            <person name="Ettema T.J."/>
        </authorList>
    </citation>
    <scope>NUCLEOTIDE SEQUENCE</scope>
</reference>
<sequence length="39" mass="4688">MDFNTEARSYLKYLEMVKNVSIHTIRNYAIDLDSFKDFV</sequence>
<protein>
    <recommendedName>
        <fullName evidence="2">Core-binding (CB) domain-containing protein</fullName>
    </recommendedName>
</protein>
<accession>A0A0F9EHJ4</accession>
<dbReference type="InterPro" id="IPR010998">
    <property type="entry name" value="Integrase_recombinase_N"/>
</dbReference>
<name>A0A0F9EHJ4_9ZZZZ</name>
<organism evidence="3">
    <name type="scientific">marine sediment metagenome</name>
    <dbReference type="NCBI Taxonomy" id="412755"/>
    <lineage>
        <taxon>unclassified sequences</taxon>
        <taxon>metagenomes</taxon>
        <taxon>ecological metagenomes</taxon>
    </lineage>
</organism>
<dbReference type="InterPro" id="IPR044068">
    <property type="entry name" value="CB"/>
</dbReference>
<dbReference type="GO" id="GO:0003677">
    <property type="term" value="F:DNA binding"/>
    <property type="evidence" value="ECO:0007669"/>
    <property type="project" value="UniProtKB-KW"/>
</dbReference>
<dbReference type="EMBL" id="LAZR01036983">
    <property type="protein sequence ID" value="KKL23418.1"/>
    <property type="molecule type" value="Genomic_DNA"/>
</dbReference>
<feature type="domain" description="Core-binding (CB)" evidence="2">
    <location>
        <begin position="1"/>
        <end position="39"/>
    </location>
</feature>
<feature type="non-terminal residue" evidence="3">
    <location>
        <position position="39"/>
    </location>
</feature>